<dbReference type="NCBIfam" id="TIGR03696">
    <property type="entry name" value="Rhs_assc_core"/>
    <property type="match status" value="1"/>
</dbReference>
<organism evidence="1 2">
    <name type="scientific">Dentiradicibacter hellwigii</name>
    <dbReference type="NCBI Taxonomy" id="3149053"/>
    <lineage>
        <taxon>Bacteria</taxon>
        <taxon>Pseudomonadati</taxon>
        <taxon>Pseudomonadota</taxon>
        <taxon>Betaproteobacteria</taxon>
        <taxon>Rhodocyclales</taxon>
        <taxon>Rhodocyclaceae</taxon>
        <taxon>Dentiradicibacter</taxon>
    </lineage>
</organism>
<dbReference type="PANTHER" id="PTHR32305">
    <property type="match status" value="1"/>
</dbReference>
<protein>
    <submittedName>
        <fullName evidence="1">RHS repeat-associated core domain-containing protein</fullName>
    </submittedName>
</protein>
<evidence type="ECO:0000313" key="2">
    <source>
        <dbReference type="Proteomes" id="UP001574673"/>
    </source>
</evidence>
<dbReference type="InterPro" id="IPR022385">
    <property type="entry name" value="Rhs_assc_core"/>
</dbReference>
<dbReference type="PANTHER" id="PTHR32305:SF15">
    <property type="entry name" value="PROTEIN RHSA-RELATED"/>
    <property type="match status" value="1"/>
</dbReference>
<dbReference type="EMBL" id="JBEUWX010000002">
    <property type="protein sequence ID" value="MFA9949985.1"/>
    <property type="molecule type" value="Genomic_DNA"/>
</dbReference>
<keyword evidence="2" id="KW-1185">Reference proteome</keyword>
<dbReference type="InterPro" id="IPR050708">
    <property type="entry name" value="T6SS_VgrG/RHS"/>
</dbReference>
<gene>
    <name evidence="1" type="ORF">ABCS64_06585</name>
</gene>
<dbReference type="Gene3D" id="2.180.10.10">
    <property type="entry name" value="RHS repeat-associated core"/>
    <property type="match status" value="1"/>
</dbReference>
<name>A0ABV4UFI1_9RHOO</name>
<sequence>MHYNRFRYYDPDVGRFVSQDPIGLLGGDNLYQYAPNPSGWVDQLGLEKKCKKCPCPPGTADPNKIRFSQRSVTGSGPKGAETYAEIMRTGGWDWKNGPKLRVMKVGNHLVSYDNRRLAAARLSKKDCVPIQQVMPSDEGPYSGQTWAEAFEKRMTDKRNIALGGRVPKEGLSKLPIFK</sequence>
<proteinExistence type="predicted"/>
<dbReference type="Proteomes" id="UP001574673">
    <property type="component" value="Unassembled WGS sequence"/>
</dbReference>
<comment type="caution">
    <text evidence="1">The sequence shown here is derived from an EMBL/GenBank/DDBJ whole genome shotgun (WGS) entry which is preliminary data.</text>
</comment>
<evidence type="ECO:0000313" key="1">
    <source>
        <dbReference type="EMBL" id="MFA9949985.1"/>
    </source>
</evidence>
<reference evidence="2" key="1">
    <citation type="submission" date="2024-06" db="EMBL/GenBank/DDBJ databases">
        <title>Radixoralia hellwigii gen. nov., sp nov., isolated from a root canal in the human oral cavity.</title>
        <authorList>
            <person name="Bartsch S."/>
            <person name="Wittmer A."/>
            <person name="Schulz A.-K."/>
            <person name="Neumann-Schaal M."/>
            <person name="Wolf J."/>
            <person name="Gronow S."/>
            <person name="Tennert C."/>
            <person name="Haecker G."/>
            <person name="Cieplik F."/>
            <person name="Al-Ahmad A."/>
        </authorList>
    </citation>
    <scope>NUCLEOTIDE SEQUENCE [LARGE SCALE GENOMIC DNA]</scope>
    <source>
        <strain evidence="2">Wk13</strain>
    </source>
</reference>
<accession>A0ABV4UFI1</accession>